<name>A0A0M4F9L6_ACIBA</name>
<proteinExistence type="predicted"/>
<reference evidence="1" key="1">
    <citation type="journal article" date="2016" name="J. Antimicrob. Chemother.">
        <title>A small Acinetobacter plasmid carrying the tet39 tetracycline resistance determinant.</title>
        <authorList>
            <person name="Hamidian M."/>
            <person name="Holt K.E."/>
            <person name="Pickard D."/>
            <person name="Hall R.M."/>
        </authorList>
    </citation>
    <scope>NUCLEOTIDE SEQUENCE</scope>
    <source>
        <strain evidence="1">RCH52</strain>
        <plasmid evidence="1">pRCH52-1</plasmid>
    </source>
</reference>
<dbReference type="RefSeq" id="WP_000787576.1">
    <property type="nucleotide sequence ID" value="NZ_KT346360.1"/>
</dbReference>
<keyword evidence="1" id="KW-0614">Plasmid</keyword>
<sequence length="170" mass="19967">MKNFDPFKSIHFIEILFSMPWKPILSLIVLTYIAAMYDLISSIWTDKSNDSSHLNDVFSTLLNTNNFLLWVFFIAYISYILLSFICSYRMYKNKRISSKFSILVKIFGYTGFFIVEIFYLIGFFCLALLSLALIFFDFQSLISFFMFSFIFVGIAIGSHWMYLSAKVNNF</sequence>
<evidence type="ECO:0000313" key="1">
    <source>
        <dbReference type="EMBL" id="ALC76587.1"/>
    </source>
</evidence>
<geneLocation type="plasmid" evidence="1">
    <name>pRCH52-1</name>
</geneLocation>
<dbReference type="EMBL" id="KT346360">
    <property type="protein sequence ID" value="ALC76587.1"/>
    <property type="molecule type" value="Genomic_DNA"/>
</dbReference>
<accession>A0A0M4F9L6</accession>
<protein>
    <submittedName>
        <fullName evidence="1">Orf</fullName>
    </submittedName>
</protein>
<dbReference type="AlphaFoldDB" id="A0A0M4F9L6"/>
<organism evidence="1">
    <name type="scientific">Acinetobacter baumannii</name>
    <dbReference type="NCBI Taxonomy" id="470"/>
    <lineage>
        <taxon>Bacteria</taxon>
        <taxon>Pseudomonadati</taxon>
        <taxon>Pseudomonadota</taxon>
        <taxon>Gammaproteobacteria</taxon>
        <taxon>Moraxellales</taxon>
        <taxon>Moraxellaceae</taxon>
        <taxon>Acinetobacter</taxon>
        <taxon>Acinetobacter calcoaceticus/baumannii complex</taxon>
    </lineage>
</organism>